<evidence type="ECO:0000313" key="8">
    <source>
        <dbReference type="Proteomes" id="UP001627154"/>
    </source>
</evidence>
<keyword evidence="3 5" id="KW-1133">Transmembrane helix</keyword>
<accession>A0ABD2XM95</accession>
<sequence>MTKKYSYVKASTTGEMRMRSPINGRVKSLVRRRLPIVAWLPEYSWGKLLQDALAGMTVGLTAIPQGIAYAVVARLEPQYGLYSSFMGCFVYIIFGSVKDVTVGPTAIMGLLTQPYVGQYGADFAVLLCFLSGCIMALMGLFRVGFLVDFISMPVIAGFTNAAAIIIGSSQIGTLLGIQGRAESFVDAMRKLVERFDEIQLGDTLLGVFSMILLVGLKNLPGNRRGSAGKKLMWIMTLSRNAVVVVLGMLLAYLLSLYGLSPFKITGDIAAGLPSLTPPPFSTTHNNVTYGFVDMVRIYGTSMASVPLIAVLESIAIAKSFAKGKTVNANQEMLAVGLCNVFGSFVRSMPTTGSFTRTAVNNASGVRTPMGGLVTGILVLLACGLLTGTFRFIPKATLAAVIIIAMYYMLEIKLFRLLWRTKKIDLIPLIVTLITCLAFGLDYGMLIGIASNLLSLLYYAARPEVIFEERTENGASILLVMPQQSLSFPAAEYLRERVMNWCDSMQNTKIVVIDGKNVRGIDTTVAKNLSLLSTDLEARKQRLVFWNWCENASSVMISFDSANKEHFKSTNALAQVVEERAAPVESMGDVSPA</sequence>
<dbReference type="Proteomes" id="UP001627154">
    <property type="component" value="Unassembled WGS sequence"/>
</dbReference>
<dbReference type="SUPFAM" id="SSF52091">
    <property type="entry name" value="SpoIIaa-like"/>
    <property type="match status" value="1"/>
</dbReference>
<feature type="transmembrane region" description="Helical" evidence="5">
    <location>
        <begin position="117"/>
        <end position="141"/>
    </location>
</feature>
<evidence type="ECO:0000313" key="7">
    <source>
        <dbReference type="EMBL" id="KAL3406447.1"/>
    </source>
</evidence>
<comment type="caution">
    <text evidence="7">The sequence shown here is derived from an EMBL/GenBank/DDBJ whole genome shotgun (WGS) entry which is preliminary data.</text>
</comment>
<proteinExistence type="predicted"/>
<dbReference type="InterPro" id="IPR018045">
    <property type="entry name" value="S04_transporter_CS"/>
</dbReference>
<dbReference type="Pfam" id="PF00916">
    <property type="entry name" value="Sulfate_transp"/>
    <property type="match status" value="1"/>
</dbReference>
<dbReference type="EMBL" id="JBJJXI010000019">
    <property type="protein sequence ID" value="KAL3406447.1"/>
    <property type="molecule type" value="Genomic_DNA"/>
</dbReference>
<gene>
    <name evidence="7" type="ORF">TKK_001766</name>
</gene>
<evidence type="ECO:0000256" key="5">
    <source>
        <dbReference type="SAM" id="Phobius"/>
    </source>
</evidence>
<dbReference type="Gene3D" id="3.30.750.24">
    <property type="entry name" value="STAS domain"/>
    <property type="match status" value="1"/>
</dbReference>
<feature type="domain" description="STAS" evidence="6">
    <location>
        <begin position="466"/>
        <end position="544"/>
    </location>
</feature>
<feature type="transmembrane region" description="Helical" evidence="5">
    <location>
        <begin position="426"/>
        <end position="459"/>
    </location>
</feature>
<keyword evidence="2 5" id="KW-0812">Transmembrane</keyword>
<feature type="transmembrane region" description="Helical" evidence="5">
    <location>
        <begin position="396"/>
        <end position="414"/>
    </location>
</feature>
<feature type="transmembrane region" description="Helical" evidence="5">
    <location>
        <begin position="297"/>
        <end position="320"/>
    </location>
</feature>
<evidence type="ECO:0000259" key="6">
    <source>
        <dbReference type="PROSITE" id="PS50801"/>
    </source>
</evidence>
<dbReference type="InterPro" id="IPR002645">
    <property type="entry name" value="STAS_dom"/>
</dbReference>
<dbReference type="InterPro" id="IPR011547">
    <property type="entry name" value="SLC26A/SulP_dom"/>
</dbReference>
<feature type="transmembrane region" description="Helical" evidence="5">
    <location>
        <begin position="79"/>
        <end position="97"/>
    </location>
</feature>
<dbReference type="PANTHER" id="PTHR11814">
    <property type="entry name" value="SULFATE TRANSPORTER"/>
    <property type="match status" value="1"/>
</dbReference>
<feature type="transmembrane region" description="Helical" evidence="5">
    <location>
        <begin position="237"/>
        <end position="257"/>
    </location>
</feature>
<keyword evidence="4 5" id="KW-0472">Membrane</keyword>
<dbReference type="InterPro" id="IPR036513">
    <property type="entry name" value="STAS_dom_sf"/>
</dbReference>
<feature type="transmembrane region" description="Helical" evidence="5">
    <location>
        <begin position="369"/>
        <end position="389"/>
    </location>
</feature>
<dbReference type="PROSITE" id="PS01130">
    <property type="entry name" value="SLC26A"/>
    <property type="match status" value="1"/>
</dbReference>
<feature type="transmembrane region" description="Helical" evidence="5">
    <location>
        <begin position="198"/>
        <end position="216"/>
    </location>
</feature>
<evidence type="ECO:0000256" key="4">
    <source>
        <dbReference type="ARBA" id="ARBA00023136"/>
    </source>
</evidence>
<evidence type="ECO:0000256" key="2">
    <source>
        <dbReference type="ARBA" id="ARBA00022692"/>
    </source>
</evidence>
<dbReference type="InterPro" id="IPR001902">
    <property type="entry name" value="SLC26A/SulP_fam"/>
</dbReference>
<dbReference type="GO" id="GO:0016020">
    <property type="term" value="C:membrane"/>
    <property type="evidence" value="ECO:0007669"/>
    <property type="project" value="UniProtKB-SubCell"/>
</dbReference>
<keyword evidence="8" id="KW-1185">Reference proteome</keyword>
<protein>
    <recommendedName>
        <fullName evidence="6">STAS domain-containing protein</fullName>
    </recommendedName>
</protein>
<dbReference type="PROSITE" id="PS50801">
    <property type="entry name" value="STAS"/>
    <property type="match status" value="1"/>
</dbReference>
<reference evidence="7 8" key="1">
    <citation type="journal article" date="2024" name="bioRxiv">
        <title>A reference genome for Trichogramma kaykai: A tiny desert-dwelling parasitoid wasp with competing sex-ratio distorters.</title>
        <authorList>
            <person name="Culotta J."/>
            <person name="Lindsey A.R."/>
        </authorList>
    </citation>
    <scope>NUCLEOTIDE SEQUENCE [LARGE SCALE GENOMIC DNA]</scope>
    <source>
        <strain evidence="7 8">KSX58</strain>
    </source>
</reference>
<feature type="transmembrane region" description="Helical" evidence="5">
    <location>
        <begin position="52"/>
        <end position="72"/>
    </location>
</feature>
<dbReference type="CDD" id="cd07042">
    <property type="entry name" value="STAS_SulP_like_sulfate_transporter"/>
    <property type="match status" value="1"/>
</dbReference>
<comment type="subcellular location">
    <subcellularLocation>
        <location evidence="1">Membrane</location>
        <topology evidence="1">Multi-pass membrane protein</topology>
    </subcellularLocation>
</comment>
<evidence type="ECO:0000256" key="3">
    <source>
        <dbReference type="ARBA" id="ARBA00022989"/>
    </source>
</evidence>
<evidence type="ECO:0000256" key="1">
    <source>
        <dbReference type="ARBA" id="ARBA00004141"/>
    </source>
</evidence>
<name>A0ABD2XM95_9HYME</name>
<dbReference type="Pfam" id="PF01740">
    <property type="entry name" value="STAS"/>
    <property type="match status" value="1"/>
</dbReference>
<dbReference type="AlphaFoldDB" id="A0ABD2XM95"/>
<feature type="transmembrane region" description="Helical" evidence="5">
    <location>
        <begin position="153"/>
        <end position="178"/>
    </location>
</feature>
<organism evidence="7 8">
    <name type="scientific">Trichogramma kaykai</name>
    <dbReference type="NCBI Taxonomy" id="54128"/>
    <lineage>
        <taxon>Eukaryota</taxon>
        <taxon>Metazoa</taxon>
        <taxon>Ecdysozoa</taxon>
        <taxon>Arthropoda</taxon>
        <taxon>Hexapoda</taxon>
        <taxon>Insecta</taxon>
        <taxon>Pterygota</taxon>
        <taxon>Neoptera</taxon>
        <taxon>Endopterygota</taxon>
        <taxon>Hymenoptera</taxon>
        <taxon>Apocrita</taxon>
        <taxon>Proctotrupomorpha</taxon>
        <taxon>Chalcidoidea</taxon>
        <taxon>Trichogrammatidae</taxon>
        <taxon>Trichogramma</taxon>
    </lineage>
</organism>